<gene>
    <name evidence="1" type="ORF">A3A79_02285</name>
</gene>
<comment type="caution">
    <text evidence="1">The sequence shown here is derived from an EMBL/GenBank/DDBJ whole genome shotgun (WGS) entry which is preliminary data.</text>
</comment>
<name>A0A1F6AHR1_9BACT</name>
<sequence>MITPGSALWNYLSPQQKKLASDGTWLFEDRKNHPTQDLSDYSYLVFPFAKLYEGFLKQLFRDLHIIEERDYQSDHFRLGKVLSPNLARRLGKRSAYQQVSDRFGEKLAQQLWIAWKQGRNLVFHYFPHNIRALTLDEAVERISLTVDAMEAAVRVLHPSK</sequence>
<protein>
    <recommendedName>
        <fullName evidence="3">Bacterial toxin RNase RnlA/LsoA DBD domain-containing protein</fullName>
    </recommendedName>
</protein>
<reference evidence="1 2" key="1">
    <citation type="journal article" date="2016" name="Nat. Commun.">
        <title>Thousands of microbial genomes shed light on interconnected biogeochemical processes in an aquifer system.</title>
        <authorList>
            <person name="Anantharaman K."/>
            <person name="Brown C.T."/>
            <person name="Hug L.A."/>
            <person name="Sharon I."/>
            <person name="Castelle C.J."/>
            <person name="Probst A.J."/>
            <person name="Thomas B.C."/>
            <person name="Singh A."/>
            <person name="Wilkins M.J."/>
            <person name="Karaoz U."/>
            <person name="Brodie E.L."/>
            <person name="Williams K.H."/>
            <person name="Hubbard S.S."/>
            <person name="Banfield J.F."/>
        </authorList>
    </citation>
    <scope>NUCLEOTIDE SEQUENCE [LARGE SCALE GENOMIC DNA]</scope>
</reference>
<evidence type="ECO:0000313" key="2">
    <source>
        <dbReference type="Proteomes" id="UP000178759"/>
    </source>
</evidence>
<dbReference type="EMBL" id="MFJV01000001">
    <property type="protein sequence ID" value="OGG24002.1"/>
    <property type="molecule type" value="Genomic_DNA"/>
</dbReference>
<dbReference type="Proteomes" id="UP000178759">
    <property type="component" value="Unassembled WGS sequence"/>
</dbReference>
<accession>A0A1F6AHR1</accession>
<evidence type="ECO:0008006" key="3">
    <source>
        <dbReference type="Google" id="ProtNLM"/>
    </source>
</evidence>
<proteinExistence type="predicted"/>
<dbReference type="STRING" id="1798392.A3A79_02285"/>
<evidence type="ECO:0000313" key="1">
    <source>
        <dbReference type="EMBL" id="OGG24002.1"/>
    </source>
</evidence>
<organism evidence="1 2">
    <name type="scientific">Candidatus Gottesmanbacteria bacterium RIFCSPLOWO2_01_FULL_43_11b</name>
    <dbReference type="NCBI Taxonomy" id="1798392"/>
    <lineage>
        <taxon>Bacteria</taxon>
        <taxon>Candidatus Gottesmaniibacteriota</taxon>
    </lineage>
</organism>
<dbReference type="AlphaFoldDB" id="A0A1F6AHR1"/>